<comment type="similarity">
    <text evidence="1">Belongs to the HesA/MoeB/ThiF family.</text>
</comment>
<gene>
    <name evidence="3" type="ORF">BKP35_02975</name>
</gene>
<dbReference type="Pfam" id="PF00899">
    <property type="entry name" value="ThiF"/>
    <property type="match status" value="1"/>
</dbReference>
<sequence length="339" mass="38233">MNNKYSRQLLFWPEGESSQKKLSEKIVTIIGIGALGTALANHLVRAGVGEVRLVDRDFVEESNLQRQMLFDEKDAANHLPKVVAAENKLSTINSSVKIKPYIEDLNASNIEDIVEGSHLILDGTDNMSTRFLINDVSIKLEIPWIYGGVVHSRGMTTTIIPNITPCFRCLFPDVETGHAETCDSVGVLSTVVHVIASYQVTEALKLLIEDRTFIREEMIQLDVWKNDFELFPFQLSLNEDCSCCQKKDFKFLSDVNTQLVSSLCGRNAIQITPMASKEIVFNDFYKKWAKLGKVKQTPYLLRLTYEGYQLSLFKNARLLVQGTADQKIAKRLYSTLVGE</sequence>
<accession>A0A1S2LVV6</accession>
<evidence type="ECO:0000256" key="1">
    <source>
        <dbReference type="ARBA" id="ARBA00009919"/>
    </source>
</evidence>
<feature type="domain" description="THIF-type NAD/FAD binding fold" evidence="2">
    <location>
        <begin position="5"/>
        <end position="242"/>
    </location>
</feature>
<dbReference type="PANTHER" id="PTHR10953">
    <property type="entry name" value="UBIQUITIN-ACTIVATING ENZYME E1"/>
    <property type="match status" value="1"/>
</dbReference>
<dbReference type="AlphaFoldDB" id="A0A1S2LVV6"/>
<dbReference type="InterPro" id="IPR045886">
    <property type="entry name" value="ThiF/MoeB/HesA"/>
</dbReference>
<dbReference type="InterPro" id="IPR035985">
    <property type="entry name" value="Ubiquitin-activating_enz"/>
</dbReference>
<proteinExistence type="inferred from homology"/>
<comment type="caution">
    <text evidence="3">The sequence shown here is derived from an EMBL/GenBank/DDBJ whole genome shotgun (WGS) entry which is preliminary data.</text>
</comment>
<dbReference type="Gene3D" id="3.40.50.720">
    <property type="entry name" value="NAD(P)-binding Rossmann-like Domain"/>
    <property type="match status" value="1"/>
</dbReference>
<dbReference type="InterPro" id="IPR000594">
    <property type="entry name" value="ThiF_NAD_FAD-bd"/>
</dbReference>
<protein>
    <recommendedName>
        <fullName evidence="2">THIF-type NAD/FAD binding fold domain-containing protein</fullName>
    </recommendedName>
</protein>
<dbReference type="GO" id="GO:0008146">
    <property type="term" value="F:sulfotransferase activity"/>
    <property type="evidence" value="ECO:0007669"/>
    <property type="project" value="TreeGrafter"/>
</dbReference>
<keyword evidence="4" id="KW-1185">Reference proteome</keyword>
<evidence type="ECO:0000313" key="3">
    <source>
        <dbReference type="EMBL" id="OIJ16303.1"/>
    </source>
</evidence>
<dbReference type="EMBL" id="MLQQ01000001">
    <property type="protein sequence ID" value="OIJ16303.1"/>
    <property type="molecule type" value="Genomic_DNA"/>
</dbReference>
<dbReference type="PANTHER" id="PTHR10953:SF102">
    <property type="entry name" value="ADENYLYLTRANSFERASE AND SULFURTRANSFERASE MOCS3"/>
    <property type="match status" value="1"/>
</dbReference>
<reference evidence="3 4" key="1">
    <citation type="submission" date="2016-10" db="EMBL/GenBank/DDBJ databases">
        <title>Draft genome sequences of four alkaliphilic bacteria belonging to the Anaerobacillus genus.</title>
        <authorList>
            <person name="Bassil N.M."/>
            <person name="Lloyd J.R."/>
        </authorList>
    </citation>
    <scope>NUCLEOTIDE SEQUENCE [LARGE SCALE GENOMIC DNA]</scope>
    <source>
        <strain evidence="3 4">DSM 15340</strain>
    </source>
</reference>
<dbReference type="FunFam" id="3.40.50.720:FF:000080">
    <property type="entry name" value="Thiazole biosynthesis adenylyltransferase ThiF"/>
    <property type="match status" value="1"/>
</dbReference>
<dbReference type="GO" id="GO:0005829">
    <property type="term" value="C:cytosol"/>
    <property type="evidence" value="ECO:0007669"/>
    <property type="project" value="TreeGrafter"/>
</dbReference>
<evidence type="ECO:0000313" key="4">
    <source>
        <dbReference type="Proteomes" id="UP000180098"/>
    </source>
</evidence>
<dbReference type="SUPFAM" id="SSF69572">
    <property type="entry name" value="Activating enzymes of the ubiquitin-like proteins"/>
    <property type="match status" value="1"/>
</dbReference>
<evidence type="ECO:0000259" key="2">
    <source>
        <dbReference type="Pfam" id="PF00899"/>
    </source>
</evidence>
<organism evidence="3 4">
    <name type="scientific">Anaerobacillus arseniciselenatis</name>
    <dbReference type="NCBI Taxonomy" id="85682"/>
    <lineage>
        <taxon>Bacteria</taxon>
        <taxon>Bacillati</taxon>
        <taxon>Bacillota</taxon>
        <taxon>Bacilli</taxon>
        <taxon>Bacillales</taxon>
        <taxon>Bacillaceae</taxon>
        <taxon>Anaerobacillus</taxon>
    </lineage>
</organism>
<dbReference type="GO" id="GO:0008641">
    <property type="term" value="F:ubiquitin-like modifier activating enzyme activity"/>
    <property type="evidence" value="ECO:0007669"/>
    <property type="project" value="InterPro"/>
</dbReference>
<dbReference type="Proteomes" id="UP000180098">
    <property type="component" value="Unassembled WGS sequence"/>
</dbReference>
<dbReference type="GO" id="GO:0004792">
    <property type="term" value="F:thiosulfate-cyanide sulfurtransferase activity"/>
    <property type="evidence" value="ECO:0007669"/>
    <property type="project" value="TreeGrafter"/>
</dbReference>
<dbReference type="CDD" id="cd00757">
    <property type="entry name" value="ThiF_MoeB_HesA_family"/>
    <property type="match status" value="1"/>
</dbReference>
<name>A0A1S2LVV6_9BACI</name>
<dbReference type="GO" id="GO:0016779">
    <property type="term" value="F:nucleotidyltransferase activity"/>
    <property type="evidence" value="ECO:0007669"/>
    <property type="project" value="TreeGrafter"/>
</dbReference>